<feature type="compositionally biased region" description="Polar residues" evidence="1">
    <location>
        <begin position="257"/>
        <end position="272"/>
    </location>
</feature>
<evidence type="ECO:0000313" key="5">
    <source>
        <dbReference type="Proteomes" id="UP000026915"/>
    </source>
</evidence>
<dbReference type="InterPro" id="IPR024822">
    <property type="entry name" value="Coilin"/>
</dbReference>
<feature type="compositionally biased region" description="Acidic residues" evidence="1">
    <location>
        <begin position="138"/>
        <end position="151"/>
    </location>
</feature>
<evidence type="ECO:0000313" key="4">
    <source>
        <dbReference type="EMBL" id="EOY00675.1"/>
    </source>
</evidence>
<dbReference type="GO" id="GO:0030619">
    <property type="term" value="F:U1 snRNA binding"/>
    <property type="evidence" value="ECO:0000318"/>
    <property type="project" value="GO_Central"/>
</dbReference>
<evidence type="ECO:0000259" key="3">
    <source>
        <dbReference type="Pfam" id="PF23086"/>
    </source>
</evidence>
<feature type="compositionally biased region" description="Basic and acidic residues" evidence="1">
    <location>
        <begin position="320"/>
        <end position="329"/>
    </location>
</feature>
<feature type="compositionally biased region" description="Basic residues" evidence="1">
    <location>
        <begin position="277"/>
        <end position="291"/>
    </location>
</feature>
<dbReference type="eggNOG" id="ENOG502QVBB">
    <property type="taxonomic scope" value="Eukaryota"/>
</dbReference>
<feature type="region of interest" description="Disordered" evidence="1">
    <location>
        <begin position="131"/>
        <end position="332"/>
    </location>
</feature>
<feature type="compositionally biased region" description="Basic and acidic residues" evidence="1">
    <location>
        <begin position="215"/>
        <end position="237"/>
    </location>
</feature>
<dbReference type="Proteomes" id="UP000026915">
    <property type="component" value="Chromosome 2"/>
</dbReference>
<protein>
    <submittedName>
        <fullName evidence="4">Sphere organelles protein-related, putative isoform 1</fullName>
    </submittedName>
</protein>
<reference evidence="4 5" key="1">
    <citation type="journal article" date="2013" name="Genome Biol.">
        <title>The genome sequence of the most widely cultivated cacao type and its use to identify candidate genes regulating pod color.</title>
        <authorList>
            <person name="Motamayor J.C."/>
            <person name="Mockaitis K."/>
            <person name="Schmutz J."/>
            <person name="Haiminen N."/>
            <person name="Iii D.L."/>
            <person name="Cornejo O."/>
            <person name="Findley S.D."/>
            <person name="Zheng P."/>
            <person name="Utro F."/>
            <person name="Royaert S."/>
            <person name="Saski C."/>
            <person name="Jenkins J."/>
            <person name="Podicheti R."/>
            <person name="Zhao M."/>
            <person name="Scheffler B.E."/>
            <person name="Stack J.C."/>
            <person name="Feltus F.A."/>
            <person name="Mustiga G.M."/>
            <person name="Amores F."/>
            <person name="Phillips W."/>
            <person name="Marelli J.P."/>
            <person name="May G.D."/>
            <person name="Shapiro H."/>
            <person name="Ma J."/>
            <person name="Bustamante C.D."/>
            <person name="Schnell R.J."/>
            <person name="Main D."/>
            <person name="Gilbert D."/>
            <person name="Parida L."/>
            <person name="Kuhn D.N."/>
        </authorList>
    </citation>
    <scope>NUCLEOTIDE SEQUENCE [LARGE SCALE GENOMIC DNA]</scope>
    <source>
        <strain evidence="5">cv. Matina 1-6</strain>
    </source>
</reference>
<dbReference type="FunCoup" id="A0A061E6T2">
    <property type="interactions" value="1303"/>
</dbReference>
<evidence type="ECO:0000256" key="1">
    <source>
        <dbReference type="SAM" id="MobiDB-lite"/>
    </source>
</evidence>
<sequence>METTRLRLLFEDRNILNKSQKKQGLKRSWILLKPQHQTILDLSSHLLYVFHLHRSCPHGLILSMDSFVLPPFESTCIFKDKDIISVKKKGGKRTEIIKVGDGLNSLEELEIVEQPPVNTGVKLLASKEFDKQTGGYESEPEEDEQELEPLENEEHVESTPIQNIVSKKRKASEKLPRPKRKKSKLSRAGKSPVSVDNGNDVHHKKSKSSHQRTVLPEEKVIGKDNPVDIQGEPEKLSNPETDESSDDDTNVGRFPQLQETGKGSVVVSQTTSEAKKPPSRSARRKKAKRRWLREQAIIEKEKLPSKQLLGKDNQQSPAKENLEVSEEHLQPVGNSSVKDYVVPVVIRPGHIRFEPLETEDAERAVQQSQISVETFQWNGITSKKKGQKWGKEKTPFLKRNDDKSFSQVSTEMVAIEEKATITDDMDFDKLMPYSSLPKEGDFVAYRLVELSSSWTPELCSFRVGKISDYDAESNRIILTPVPEYPNASEKKIDEDESELQSDTSLYGEDGSLEIDYTSLIDVRLIKHGNSNAIISVAGGISENCAEDPNVLKNRQPNGSKEAVLVSAPPLAQANGVVNGWEEISQALSAKKVELSKEDGWSQTDSSGRSSWSYRALRRSALGPTMAFLRAQNGILGASPT</sequence>
<dbReference type="PANTHER" id="PTHR15197">
    <property type="entry name" value="COILIN P80"/>
    <property type="match status" value="1"/>
</dbReference>
<feature type="compositionally biased region" description="Basic and acidic residues" evidence="1">
    <location>
        <begin position="292"/>
        <end position="304"/>
    </location>
</feature>
<dbReference type="InParanoid" id="A0A061E6T2"/>
<proteinExistence type="predicted"/>
<dbReference type="GO" id="GO:0000387">
    <property type="term" value="P:spliceosomal snRNP assembly"/>
    <property type="evidence" value="ECO:0000318"/>
    <property type="project" value="GO_Central"/>
</dbReference>
<feature type="domain" description="Coilin N-terminal" evidence="2">
    <location>
        <begin position="5"/>
        <end position="184"/>
    </location>
</feature>
<feature type="compositionally biased region" description="Acidic residues" evidence="1">
    <location>
        <begin position="240"/>
        <end position="249"/>
    </location>
</feature>
<dbReference type="Pfam" id="PF15862">
    <property type="entry name" value="Coilin_N"/>
    <property type="match status" value="1"/>
</dbReference>
<gene>
    <name evidence="4" type="ORF">TCM_010599</name>
</gene>
<feature type="compositionally biased region" description="Basic residues" evidence="1">
    <location>
        <begin position="166"/>
        <end position="187"/>
    </location>
</feature>
<dbReference type="Gramene" id="EOY00675">
    <property type="protein sequence ID" value="EOY00675"/>
    <property type="gene ID" value="TCM_010599"/>
</dbReference>
<feature type="domain" description="Coilin tudor" evidence="3">
    <location>
        <begin position="424"/>
        <end position="528"/>
    </location>
</feature>
<keyword evidence="5" id="KW-1185">Reference proteome</keyword>
<organism evidence="4 5">
    <name type="scientific">Theobroma cacao</name>
    <name type="common">Cacao</name>
    <name type="synonym">Cocoa</name>
    <dbReference type="NCBI Taxonomy" id="3641"/>
    <lineage>
        <taxon>Eukaryota</taxon>
        <taxon>Viridiplantae</taxon>
        <taxon>Streptophyta</taxon>
        <taxon>Embryophyta</taxon>
        <taxon>Tracheophyta</taxon>
        <taxon>Spermatophyta</taxon>
        <taxon>Magnoliopsida</taxon>
        <taxon>eudicotyledons</taxon>
        <taxon>Gunneridae</taxon>
        <taxon>Pentapetalae</taxon>
        <taxon>rosids</taxon>
        <taxon>malvids</taxon>
        <taxon>Malvales</taxon>
        <taxon>Malvaceae</taxon>
        <taxon>Byttnerioideae</taxon>
        <taxon>Theobroma</taxon>
    </lineage>
</organism>
<dbReference type="GO" id="GO:0015030">
    <property type="term" value="C:Cajal body"/>
    <property type="evidence" value="ECO:0000318"/>
    <property type="project" value="GO_Central"/>
</dbReference>
<dbReference type="HOGENOM" id="CLU_018167_2_0_1"/>
<accession>A0A061E6T2</accession>
<dbReference type="PANTHER" id="PTHR15197:SF0">
    <property type="entry name" value="COILIN"/>
    <property type="match status" value="1"/>
</dbReference>
<dbReference type="InterPro" id="IPR056398">
    <property type="entry name" value="Tudor_Coilin"/>
</dbReference>
<evidence type="ECO:0000259" key="2">
    <source>
        <dbReference type="Pfam" id="PF15862"/>
    </source>
</evidence>
<dbReference type="InterPro" id="IPR031722">
    <property type="entry name" value="Coilin_N"/>
</dbReference>
<dbReference type="STRING" id="3641.A0A061E6T2"/>
<dbReference type="OMA" id="CEYKKQT"/>
<dbReference type="AlphaFoldDB" id="A0A061E6T2"/>
<name>A0A061E6T2_THECC</name>
<dbReference type="EMBL" id="CM001880">
    <property type="protein sequence ID" value="EOY00675.1"/>
    <property type="molecule type" value="Genomic_DNA"/>
</dbReference>
<dbReference type="GO" id="GO:0030620">
    <property type="term" value="F:U2 snRNA binding"/>
    <property type="evidence" value="ECO:0000318"/>
    <property type="project" value="GO_Central"/>
</dbReference>
<dbReference type="Pfam" id="PF23086">
    <property type="entry name" value="Tudor_Coilin"/>
    <property type="match status" value="1"/>
</dbReference>